<dbReference type="SUPFAM" id="SSF47413">
    <property type="entry name" value="lambda repressor-like DNA-binding domains"/>
    <property type="match status" value="1"/>
</dbReference>
<evidence type="ECO:0000313" key="6">
    <source>
        <dbReference type="Proteomes" id="UP000674416"/>
    </source>
</evidence>
<dbReference type="InterPro" id="IPR010982">
    <property type="entry name" value="Lambda_DNA-bd_dom_sf"/>
</dbReference>
<evidence type="ECO:0000259" key="4">
    <source>
        <dbReference type="PROSITE" id="PS50932"/>
    </source>
</evidence>
<evidence type="ECO:0000256" key="3">
    <source>
        <dbReference type="ARBA" id="ARBA00023163"/>
    </source>
</evidence>
<comment type="caution">
    <text evidence="5">The sequence shown here is derived from an EMBL/GenBank/DDBJ whole genome shotgun (WGS) entry which is preliminary data.</text>
</comment>
<dbReference type="InterPro" id="IPR046335">
    <property type="entry name" value="LacI/GalR-like_sensor"/>
</dbReference>
<proteinExistence type="predicted"/>
<keyword evidence="6" id="KW-1185">Reference proteome</keyword>
<dbReference type="Gene3D" id="1.10.260.40">
    <property type="entry name" value="lambda repressor-like DNA-binding domains"/>
    <property type="match status" value="1"/>
</dbReference>
<dbReference type="PRINTS" id="PR00036">
    <property type="entry name" value="HTHLACI"/>
</dbReference>
<dbReference type="SUPFAM" id="SSF53822">
    <property type="entry name" value="Periplasmic binding protein-like I"/>
    <property type="match status" value="1"/>
</dbReference>
<protein>
    <submittedName>
        <fullName evidence="5">LacI family transcriptional regulator</fullName>
    </submittedName>
</protein>
<dbReference type="Pfam" id="PF13377">
    <property type="entry name" value="Peripla_BP_3"/>
    <property type="match status" value="1"/>
</dbReference>
<dbReference type="EMBL" id="JAFDST010000003">
    <property type="protein sequence ID" value="MBP1082546.1"/>
    <property type="molecule type" value="Genomic_DNA"/>
</dbReference>
<dbReference type="CDD" id="cd01392">
    <property type="entry name" value="HTH_LacI"/>
    <property type="match status" value="1"/>
</dbReference>
<dbReference type="PANTHER" id="PTHR30146:SF149">
    <property type="entry name" value="HTH-TYPE TRANSCRIPTIONAL REGULATOR EBGR"/>
    <property type="match status" value="1"/>
</dbReference>
<dbReference type="PROSITE" id="PS00356">
    <property type="entry name" value="HTH_LACI_1"/>
    <property type="match status" value="1"/>
</dbReference>
<evidence type="ECO:0000256" key="1">
    <source>
        <dbReference type="ARBA" id="ARBA00023015"/>
    </source>
</evidence>
<dbReference type="PROSITE" id="PS50932">
    <property type="entry name" value="HTH_LACI_2"/>
    <property type="match status" value="1"/>
</dbReference>
<organism evidence="5 6">
    <name type="scientific">Bacillus capparidis</name>
    <dbReference type="NCBI Taxonomy" id="1840411"/>
    <lineage>
        <taxon>Bacteria</taxon>
        <taxon>Bacillati</taxon>
        <taxon>Bacillota</taxon>
        <taxon>Bacilli</taxon>
        <taxon>Bacillales</taxon>
        <taxon>Bacillaceae</taxon>
        <taxon>Bacillus</taxon>
    </lineage>
</organism>
<reference evidence="5 6" key="1">
    <citation type="submission" date="2021-01" db="EMBL/GenBank/DDBJ databases">
        <title>Genomic Encyclopedia of Type Strains, Phase IV (KMG-IV): sequencing the most valuable type-strain genomes for metagenomic binning, comparative biology and taxonomic classification.</title>
        <authorList>
            <person name="Goeker M."/>
        </authorList>
    </citation>
    <scope>NUCLEOTIDE SEQUENCE [LARGE SCALE GENOMIC DNA]</scope>
    <source>
        <strain evidence="5 6">DSM 103394</strain>
    </source>
</reference>
<accession>A0ABS4CYW4</accession>
<sequence length="334" mass="36727">MKPTIKDVAQKANVSIATVSRILNNEKGYGEETRKKVLSVIRELGYQPNAVARGLINKKTQSIGVVFPYVSNMYSGEVLSGIEEAAYKSDFSVVICNTDGQQERTLRNLKMLAEKQVDCIIFVSEMVSEETAKFLLNTSIPVLLISTKSEMYPLPYIKTDDQFAAFSAVNYLIQSGHRDIAMLAGPISDPIAGSTRIKGYTQALTSAGFPVKEENIIKVNGFSFEDGLEGYEILKNVKSQCTAVFAASDEIALGVISAAYQNHVSIPEELSIIGYDNLKLAEMAVPPLTTVAQPLKEMGKMAVEMLCDHIQSGKELNSIIMPHKIVERQSVKRY</sequence>
<keyword evidence="2" id="KW-0238">DNA-binding</keyword>
<dbReference type="InterPro" id="IPR028082">
    <property type="entry name" value="Peripla_BP_I"/>
</dbReference>
<name>A0ABS4CYW4_9BACI</name>
<dbReference type="PANTHER" id="PTHR30146">
    <property type="entry name" value="LACI-RELATED TRANSCRIPTIONAL REPRESSOR"/>
    <property type="match status" value="1"/>
</dbReference>
<keyword evidence="3" id="KW-0804">Transcription</keyword>
<evidence type="ECO:0000313" key="5">
    <source>
        <dbReference type="EMBL" id="MBP1082546.1"/>
    </source>
</evidence>
<evidence type="ECO:0000256" key="2">
    <source>
        <dbReference type="ARBA" id="ARBA00023125"/>
    </source>
</evidence>
<dbReference type="Proteomes" id="UP000674416">
    <property type="component" value="Unassembled WGS sequence"/>
</dbReference>
<dbReference type="SMART" id="SM00354">
    <property type="entry name" value="HTH_LACI"/>
    <property type="match status" value="1"/>
</dbReference>
<gene>
    <name evidence="5" type="ORF">JOC74_003049</name>
</gene>
<dbReference type="RefSeq" id="WP_211086196.1">
    <property type="nucleotide sequence ID" value="NZ_JAFDST010000003.1"/>
</dbReference>
<dbReference type="InterPro" id="IPR000843">
    <property type="entry name" value="HTH_LacI"/>
</dbReference>
<keyword evidence="1" id="KW-0805">Transcription regulation</keyword>
<dbReference type="Gene3D" id="3.40.50.2300">
    <property type="match status" value="2"/>
</dbReference>
<feature type="domain" description="HTH lacI-type" evidence="4">
    <location>
        <begin position="3"/>
        <end position="57"/>
    </location>
</feature>
<dbReference type="CDD" id="cd19975">
    <property type="entry name" value="PBP1_CcpA-like"/>
    <property type="match status" value="1"/>
</dbReference>
<dbReference type="Pfam" id="PF00356">
    <property type="entry name" value="LacI"/>
    <property type="match status" value="1"/>
</dbReference>